<dbReference type="InterPro" id="IPR013786">
    <property type="entry name" value="AcylCoA_DH/ox_N"/>
</dbReference>
<dbReference type="Pfam" id="PF02771">
    <property type="entry name" value="Acyl-CoA_dh_N"/>
    <property type="match status" value="1"/>
</dbReference>
<evidence type="ECO:0000259" key="2">
    <source>
        <dbReference type="Pfam" id="PF02771"/>
    </source>
</evidence>
<proteinExistence type="predicted"/>
<dbReference type="InterPro" id="IPR036250">
    <property type="entry name" value="AcylCo_DH-like_C"/>
</dbReference>
<dbReference type="Proteomes" id="UP000477779">
    <property type="component" value="Unassembled WGS sequence"/>
</dbReference>
<keyword evidence="1" id="KW-0560">Oxidoreductase</keyword>
<gene>
    <name evidence="4" type="ORF">G3561_22040</name>
    <name evidence="5" type="ORF">GCE86_08070</name>
</gene>
<name>A0AAJ2ZJK5_9ACTN</name>
<dbReference type="GO" id="GO:0016627">
    <property type="term" value="F:oxidoreductase activity, acting on the CH-CH group of donors"/>
    <property type="evidence" value="ECO:0007669"/>
    <property type="project" value="InterPro"/>
</dbReference>
<dbReference type="EMBL" id="CP045309">
    <property type="protein sequence ID" value="QGL51275.1"/>
    <property type="molecule type" value="Genomic_DNA"/>
</dbReference>
<dbReference type="PIRSF" id="PIRSF016578">
    <property type="entry name" value="HsaA"/>
    <property type="match status" value="1"/>
</dbReference>
<evidence type="ECO:0000313" key="7">
    <source>
        <dbReference type="Proteomes" id="UP000477779"/>
    </source>
</evidence>
<dbReference type="Gene3D" id="2.40.110.10">
    <property type="entry name" value="Butyryl-CoA Dehydrogenase, subunit A, domain 2"/>
    <property type="match status" value="1"/>
</dbReference>
<protein>
    <submittedName>
        <fullName evidence="4">Acyl-CoA dehydrogenase</fullName>
    </submittedName>
</protein>
<dbReference type="InterPro" id="IPR037069">
    <property type="entry name" value="AcylCoA_DH/ox_N_sf"/>
</dbReference>
<evidence type="ECO:0000313" key="6">
    <source>
        <dbReference type="Proteomes" id="UP000402241"/>
    </source>
</evidence>
<dbReference type="Proteomes" id="UP000402241">
    <property type="component" value="Chromosome"/>
</dbReference>
<dbReference type="InterPro" id="IPR009100">
    <property type="entry name" value="AcylCoA_DH/oxidase_NM_dom_sf"/>
</dbReference>
<dbReference type="InterPro" id="IPR046373">
    <property type="entry name" value="Acyl-CoA_Oxase/DH_mid-dom_sf"/>
</dbReference>
<dbReference type="Pfam" id="PF08028">
    <property type="entry name" value="Acyl-CoA_dh_2"/>
    <property type="match status" value="1"/>
</dbReference>
<evidence type="ECO:0000313" key="5">
    <source>
        <dbReference type="EMBL" id="QGL51275.1"/>
    </source>
</evidence>
<evidence type="ECO:0000313" key="4">
    <source>
        <dbReference type="EMBL" id="NES30218.1"/>
    </source>
</evidence>
<evidence type="ECO:0000256" key="1">
    <source>
        <dbReference type="ARBA" id="ARBA00023002"/>
    </source>
</evidence>
<feature type="domain" description="Acyl-CoA dehydrogenase/oxidase N-terminal" evidence="2">
    <location>
        <begin position="31"/>
        <end position="102"/>
    </location>
</feature>
<dbReference type="GO" id="GO:0050660">
    <property type="term" value="F:flavin adenine dinucleotide binding"/>
    <property type="evidence" value="ECO:0007669"/>
    <property type="project" value="InterPro"/>
</dbReference>
<reference evidence="4 7" key="2">
    <citation type="submission" date="2020-02" db="EMBL/GenBank/DDBJ databases">
        <title>WGS of Micromonospora spp. isolated from hot spring.</title>
        <authorList>
            <person name="Thawai C."/>
        </authorList>
    </citation>
    <scope>NUCLEOTIDE SEQUENCE [LARGE SCALE GENOMIC DNA]</scope>
    <source>
        <strain evidence="4 7">TMS7</strain>
    </source>
</reference>
<feature type="domain" description="Acyl-CoA dehydrogenase C-terminal" evidence="3">
    <location>
        <begin position="257"/>
        <end position="390"/>
    </location>
</feature>
<dbReference type="InterPro" id="IPR013107">
    <property type="entry name" value="Acyl-CoA_DH_C"/>
</dbReference>
<evidence type="ECO:0000259" key="3">
    <source>
        <dbReference type="Pfam" id="PF08028"/>
    </source>
</evidence>
<dbReference type="Gene3D" id="1.10.540.10">
    <property type="entry name" value="Acyl-CoA dehydrogenase/oxidase, N-terminal domain"/>
    <property type="match status" value="1"/>
</dbReference>
<dbReference type="Gene3D" id="1.20.140.10">
    <property type="entry name" value="Butyryl-CoA Dehydrogenase, subunit A, domain 3"/>
    <property type="match status" value="1"/>
</dbReference>
<dbReference type="EMBL" id="JAAHBZ010000010">
    <property type="protein sequence ID" value="NES30218.1"/>
    <property type="molecule type" value="Genomic_DNA"/>
</dbReference>
<reference evidence="5 6" key="1">
    <citation type="submission" date="2019-10" db="EMBL/GenBank/DDBJ databases">
        <title>Genome Sequence of Micromonospora terminaliae DSM 101760.</title>
        <authorList>
            <person name="Guo L."/>
        </authorList>
    </citation>
    <scope>NUCLEOTIDE SEQUENCE [LARGE SCALE GENOMIC DNA]</scope>
    <source>
        <strain evidence="5 6">DSM 101760</strain>
    </source>
</reference>
<dbReference type="SUPFAM" id="SSF47203">
    <property type="entry name" value="Acyl-CoA dehydrogenase C-terminal domain-like"/>
    <property type="match status" value="1"/>
</dbReference>
<organism evidence="4 7">
    <name type="scientific">Micromonospora terminaliae</name>
    <dbReference type="NCBI Taxonomy" id="1914461"/>
    <lineage>
        <taxon>Bacteria</taxon>
        <taxon>Bacillati</taxon>
        <taxon>Actinomycetota</taxon>
        <taxon>Actinomycetes</taxon>
        <taxon>Micromonosporales</taxon>
        <taxon>Micromonosporaceae</taxon>
        <taxon>Micromonospora</taxon>
    </lineage>
</organism>
<dbReference type="SUPFAM" id="SSF56645">
    <property type="entry name" value="Acyl-CoA dehydrogenase NM domain-like"/>
    <property type="match status" value="1"/>
</dbReference>
<keyword evidence="6" id="KW-1185">Reference proteome</keyword>
<sequence>MNTAALDLPAPPEPGLTPEQVIARAEAMIPELVERQAEVEERGFYAEDIHERFARNGFYRILVPRRYGGYEFGVEAFLRVAMTLVRGCSSTGWMYSLGASHALMAATVFDEQAQAELFSCGDFICPSTAVPNGTAVPAADGGWTVNGTWPYSSGAPYGTHFMGHTLMPAEGGQPPTPLLFVAPRSQWVRLDDWGQQLGLRGSGSHSVRMTNCHVPDHLARPGVVIVDYDATSGTPGRTLHGNPEYGGALHAFISLLNCSMAVGMARGALDAYEDLLRDRTTMVPPVVPRYQDRDYQLWYSDAFGMIGAAEAALLNAAQQWRHTAALGPAAVTRESDLRLSAICLQAANLCWEAMGNYILPTAGSSAIRHGERLERVWRDMSTLRTHAGFSVLLRTIALRELAQSLAR</sequence>
<accession>A0AAJ2ZJK5</accession>
<dbReference type="AlphaFoldDB" id="A0AAJ2ZJK5"/>